<keyword evidence="2" id="KW-1185">Reference proteome</keyword>
<sequence length="120" mass="13486">MSTEKSFRYSSRLASSTVIAYIDIFCDSPWFYIWGVLEPMGNQISGMYPTLIIVIANFQRTIWEESPSTINNSLQWRSSIKPSGPTDTFGTQRGVDIRLDTVLEISREKSMGKEPPSGAV</sequence>
<gene>
    <name evidence="1" type="ORF">DFH08DRAFT_968672</name>
</gene>
<reference evidence="1" key="1">
    <citation type="submission" date="2023-03" db="EMBL/GenBank/DDBJ databases">
        <title>Massive genome expansion in bonnet fungi (Mycena s.s.) driven by repeated elements and novel gene families across ecological guilds.</title>
        <authorList>
            <consortium name="Lawrence Berkeley National Laboratory"/>
            <person name="Harder C.B."/>
            <person name="Miyauchi S."/>
            <person name="Viragh M."/>
            <person name="Kuo A."/>
            <person name="Thoen E."/>
            <person name="Andreopoulos B."/>
            <person name="Lu D."/>
            <person name="Skrede I."/>
            <person name="Drula E."/>
            <person name="Henrissat B."/>
            <person name="Morin E."/>
            <person name="Kohler A."/>
            <person name="Barry K."/>
            <person name="LaButti K."/>
            <person name="Morin E."/>
            <person name="Salamov A."/>
            <person name="Lipzen A."/>
            <person name="Mereny Z."/>
            <person name="Hegedus B."/>
            <person name="Baldrian P."/>
            <person name="Stursova M."/>
            <person name="Weitz H."/>
            <person name="Taylor A."/>
            <person name="Grigoriev I.V."/>
            <person name="Nagy L.G."/>
            <person name="Martin F."/>
            <person name="Kauserud H."/>
        </authorList>
    </citation>
    <scope>NUCLEOTIDE SEQUENCE</scope>
    <source>
        <strain evidence="1">CBHHK002</strain>
    </source>
</reference>
<organism evidence="1 2">
    <name type="scientific">Mycena albidolilacea</name>
    <dbReference type="NCBI Taxonomy" id="1033008"/>
    <lineage>
        <taxon>Eukaryota</taxon>
        <taxon>Fungi</taxon>
        <taxon>Dikarya</taxon>
        <taxon>Basidiomycota</taxon>
        <taxon>Agaricomycotina</taxon>
        <taxon>Agaricomycetes</taxon>
        <taxon>Agaricomycetidae</taxon>
        <taxon>Agaricales</taxon>
        <taxon>Marasmiineae</taxon>
        <taxon>Mycenaceae</taxon>
        <taxon>Mycena</taxon>
    </lineage>
</organism>
<evidence type="ECO:0000313" key="1">
    <source>
        <dbReference type="EMBL" id="KAJ7325443.1"/>
    </source>
</evidence>
<proteinExistence type="predicted"/>
<dbReference type="AlphaFoldDB" id="A0AAD7EHU1"/>
<name>A0AAD7EHU1_9AGAR</name>
<accession>A0AAD7EHU1</accession>
<protein>
    <submittedName>
        <fullName evidence="1">Uncharacterized protein</fullName>
    </submittedName>
</protein>
<evidence type="ECO:0000313" key="2">
    <source>
        <dbReference type="Proteomes" id="UP001218218"/>
    </source>
</evidence>
<comment type="caution">
    <text evidence="1">The sequence shown here is derived from an EMBL/GenBank/DDBJ whole genome shotgun (WGS) entry which is preliminary data.</text>
</comment>
<dbReference type="Proteomes" id="UP001218218">
    <property type="component" value="Unassembled WGS sequence"/>
</dbReference>
<dbReference type="EMBL" id="JARIHO010000044">
    <property type="protein sequence ID" value="KAJ7325443.1"/>
    <property type="molecule type" value="Genomic_DNA"/>
</dbReference>